<dbReference type="PANTHER" id="PTHR47504">
    <property type="entry name" value="RIGHT ORIGIN-BINDING PROTEIN"/>
    <property type="match status" value="1"/>
</dbReference>
<dbReference type="SMART" id="SM00342">
    <property type="entry name" value="HTH_ARAC"/>
    <property type="match status" value="1"/>
</dbReference>
<evidence type="ECO:0000313" key="6">
    <source>
        <dbReference type="Proteomes" id="UP000515703"/>
    </source>
</evidence>
<dbReference type="InterPro" id="IPR009057">
    <property type="entry name" value="Homeodomain-like_sf"/>
</dbReference>
<dbReference type="SUPFAM" id="SSF46689">
    <property type="entry name" value="Homeodomain-like"/>
    <property type="match status" value="2"/>
</dbReference>
<evidence type="ECO:0000259" key="4">
    <source>
        <dbReference type="PROSITE" id="PS01124"/>
    </source>
</evidence>
<dbReference type="AlphaFoldDB" id="A0A7I8DRG6"/>
<dbReference type="Gene3D" id="1.10.10.60">
    <property type="entry name" value="Homeodomain-like"/>
    <property type="match status" value="2"/>
</dbReference>
<dbReference type="InterPro" id="IPR018062">
    <property type="entry name" value="HTH_AraC-typ_CS"/>
</dbReference>
<organism evidence="5 6">
    <name type="scientific">Anaerocolumna chitinilytica</name>
    <dbReference type="NCBI Taxonomy" id="1727145"/>
    <lineage>
        <taxon>Bacteria</taxon>
        <taxon>Bacillati</taxon>
        <taxon>Bacillota</taxon>
        <taxon>Clostridia</taxon>
        <taxon>Lachnospirales</taxon>
        <taxon>Lachnospiraceae</taxon>
        <taxon>Anaerocolumna</taxon>
    </lineage>
</organism>
<dbReference type="Proteomes" id="UP000515703">
    <property type="component" value="Chromosome"/>
</dbReference>
<evidence type="ECO:0000256" key="3">
    <source>
        <dbReference type="ARBA" id="ARBA00023163"/>
    </source>
</evidence>
<dbReference type="PROSITE" id="PS01124">
    <property type="entry name" value="HTH_ARAC_FAMILY_2"/>
    <property type="match status" value="1"/>
</dbReference>
<dbReference type="GO" id="GO:0043565">
    <property type="term" value="F:sequence-specific DNA binding"/>
    <property type="evidence" value="ECO:0007669"/>
    <property type="project" value="InterPro"/>
</dbReference>
<keyword evidence="3" id="KW-0804">Transcription</keyword>
<proteinExistence type="predicted"/>
<reference evidence="5 6" key="1">
    <citation type="submission" date="2020-08" db="EMBL/GenBank/DDBJ databases">
        <title>Draft genome sequencing of an Anaerocolumna strain isolated from anoxic soil subjected to BSD treatment.</title>
        <authorList>
            <person name="Uek A."/>
            <person name="Tonouchi A."/>
        </authorList>
    </citation>
    <scope>NUCLEOTIDE SEQUENCE [LARGE SCALE GENOMIC DNA]</scope>
    <source>
        <strain evidence="5 6">CTTW</strain>
    </source>
</reference>
<dbReference type="Pfam" id="PF12833">
    <property type="entry name" value="HTH_18"/>
    <property type="match status" value="1"/>
</dbReference>
<protein>
    <recommendedName>
        <fullName evidence="4">HTH araC/xylS-type domain-containing protein</fullName>
    </recommendedName>
</protein>
<keyword evidence="6" id="KW-1185">Reference proteome</keyword>
<dbReference type="PROSITE" id="PS00041">
    <property type="entry name" value="HTH_ARAC_FAMILY_1"/>
    <property type="match status" value="1"/>
</dbReference>
<dbReference type="InterPro" id="IPR018060">
    <property type="entry name" value="HTH_AraC"/>
</dbReference>
<dbReference type="InterPro" id="IPR050959">
    <property type="entry name" value="MarA-like"/>
</dbReference>
<evidence type="ECO:0000256" key="2">
    <source>
        <dbReference type="ARBA" id="ARBA00023125"/>
    </source>
</evidence>
<accession>A0A7I8DRG6</accession>
<keyword evidence="2" id="KW-0238">DNA-binding</keyword>
<dbReference type="KEGG" id="acht:bsdcttw_40610"/>
<name>A0A7I8DRG6_9FIRM</name>
<sequence>MEWLDKINSAIDYMEAHMEKKMDYQKAAKIACCSLSGFQRMFTFATDITLSEYVRCRRMALSAYDLIHGDEKVVEVALKYGYESAAAFTRAFQTFHGVPPTAVRKLGIYTEYPRITLEIKVNGGSLCMSTKPIVRIEEHGNERLAGFFVNCKAPEEAAWNMLRKWSTNQLKDYPARRYIGCAPKGHHPEGEEHQTEEADIVHEYLAYVFLFEEEGRENTFKGAEVCDGPKGLFLVGDVALNEFRDDGTIDIGESMMKAYGVMSEFLKETSAYEFDMGTRPYYEEHVFTKEWFETGGEMAGFKLWLPIKKLSECC</sequence>
<feature type="domain" description="HTH araC/xylS-type" evidence="4">
    <location>
        <begin position="8"/>
        <end position="106"/>
    </location>
</feature>
<evidence type="ECO:0000256" key="1">
    <source>
        <dbReference type="ARBA" id="ARBA00023015"/>
    </source>
</evidence>
<reference evidence="5 6" key="2">
    <citation type="submission" date="2020-08" db="EMBL/GenBank/DDBJ databases">
        <authorList>
            <person name="Ueki A."/>
            <person name="Tonouchi A."/>
        </authorList>
    </citation>
    <scope>NUCLEOTIDE SEQUENCE [LARGE SCALE GENOMIC DNA]</scope>
    <source>
        <strain evidence="5 6">CTTW</strain>
    </source>
</reference>
<dbReference type="PANTHER" id="PTHR47504:SF5">
    <property type="entry name" value="RIGHT ORIGIN-BINDING PROTEIN"/>
    <property type="match status" value="1"/>
</dbReference>
<dbReference type="GO" id="GO:0003700">
    <property type="term" value="F:DNA-binding transcription factor activity"/>
    <property type="evidence" value="ECO:0007669"/>
    <property type="project" value="InterPro"/>
</dbReference>
<dbReference type="EMBL" id="AP023368">
    <property type="protein sequence ID" value="BCK01021.1"/>
    <property type="molecule type" value="Genomic_DNA"/>
</dbReference>
<evidence type="ECO:0000313" key="5">
    <source>
        <dbReference type="EMBL" id="BCK01021.1"/>
    </source>
</evidence>
<keyword evidence="1" id="KW-0805">Transcription regulation</keyword>
<gene>
    <name evidence="5" type="ORF">bsdcttw_40610</name>
</gene>
<dbReference type="RefSeq" id="WP_185256635.1">
    <property type="nucleotide sequence ID" value="NZ_AP023368.1"/>
</dbReference>